<name>A0A4U5MT40_STECR</name>
<accession>A0A4U5MT40</accession>
<dbReference type="Proteomes" id="UP000298663">
    <property type="component" value="Unassembled WGS sequence"/>
</dbReference>
<sequence length="151" mass="17752">MDYLPVAFCEAVLSQRTNNDLSHVNDLSSSIWSNSSAIYKERSESYVFILQREPGSNNLLWKLYFPYREGRSQHSPVKFADLNHNFDHIKQAAFYSEYNNFIRSDDWKIAKESEKVDILKHVWAFIKEQSDFYCVDEELKISFGERPPQGV</sequence>
<proteinExistence type="predicted"/>
<protein>
    <submittedName>
        <fullName evidence="1">Uncharacterized protein</fullName>
    </submittedName>
</protein>
<dbReference type="EMBL" id="AZBU02000006">
    <property type="protein sequence ID" value="TKR72652.1"/>
    <property type="molecule type" value="Genomic_DNA"/>
</dbReference>
<reference evidence="1 2" key="1">
    <citation type="journal article" date="2015" name="Genome Biol.">
        <title>Comparative genomics of Steinernema reveals deeply conserved gene regulatory networks.</title>
        <authorList>
            <person name="Dillman A.R."/>
            <person name="Macchietto M."/>
            <person name="Porter C.F."/>
            <person name="Rogers A."/>
            <person name="Williams B."/>
            <person name="Antoshechkin I."/>
            <person name="Lee M.M."/>
            <person name="Goodwin Z."/>
            <person name="Lu X."/>
            <person name="Lewis E.E."/>
            <person name="Goodrich-Blair H."/>
            <person name="Stock S.P."/>
            <person name="Adams B.J."/>
            <person name="Sternberg P.W."/>
            <person name="Mortazavi A."/>
        </authorList>
    </citation>
    <scope>NUCLEOTIDE SEQUENCE [LARGE SCALE GENOMIC DNA]</scope>
    <source>
        <strain evidence="1 2">ALL</strain>
    </source>
</reference>
<keyword evidence="2" id="KW-1185">Reference proteome</keyword>
<organism evidence="1 2">
    <name type="scientific">Steinernema carpocapsae</name>
    <name type="common">Entomopathogenic nematode</name>
    <dbReference type="NCBI Taxonomy" id="34508"/>
    <lineage>
        <taxon>Eukaryota</taxon>
        <taxon>Metazoa</taxon>
        <taxon>Ecdysozoa</taxon>
        <taxon>Nematoda</taxon>
        <taxon>Chromadorea</taxon>
        <taxon>Rhabditida</taxon>
        <taxon>Tylenchina</taxon>
        <taxon>Panagrolaimomorpha</taxon>
        <taxon>Strongyloidoidea</taxon>
        <taxon>Steinernematidae</taxon>
        <taxon>Steinernema</taxon>
    </lineage>
</organism>
<comment type="caution">
    <text evidence="1">The sequence shown here is derived from an EMBL/GenBank/DDBJ whole genome shotgun (WGS) entry which is preliminary data.</text>
</comment>
<evidence type="ECO:0000313" key="1">
    <source>
        <dbReference type="EMBL" id="TKR72652.1"/>
    </source>
</evidence>
<reference evidence="1 2" key="2">
    <citation type="journal article" date="2019" name="G3 (Bethesda)">
        <title>Hybrid Assembly of the Genome of the Entomopathogenic Nematode Steinernema carpocapsae Identifies the X-Chromosome.</title>
        <authorList>
            <person name="Serra L."/>
            <person name="Macchietto M."/>
            <person name="Macias-Munoz A."/>
            <person name="McGill C.J."/>
            <person name="Rodriguez I.M."/>
            <person name="Rodriguez B."/>
            <person name="Murad R."/>
            <person name="Mortazavi A."/>
        </authorList>
    </citation>
    <scope>NUCLEOTIDE SEQUENCE [LARGE SCALE GENOMIC DNA]</scope>
    <source>
        <strain evidence="1 2">ALL</strain>
    </source>
</reference>
<evidence type="ECO:0000313" key="2">
    <source>
        <dbReference type="Proteomes" id="UP000298663"/>
    </source>
</evidence>
<dbReference type="AlphaFoldDB" id="A0A4U5MT40"/>
<gene>
    <name evidence="1" type="ORF">L596_020067</name>
</gene>